<dbReference type="Pfam" id="PF00005">
    <property type="entry name" value="ABC_tran"/>
    <property type="match status" value="1"/>
</dbReference>
<accession>A0A7D5QFG8</accession>
<dbReference type="InterPro" id="IPR013563">
    <property type="entry name" value="Oligopep_ABC_C"/>
</dbReference>
<dbReference type="Proteomes" id="UP000509626">
    <property type="component" value="Chromosome"/>
</dbReference>
<dbReference type="PROSITE" id="PS00211">
    <property type="entry name" value="ABC_TRANSPORTER_1"/>
    <property type="match status" value="1"/>
</dbReference>
<evidence type="ECO:0000256" key="6">
    <source>
        <dbReference type="ARBA" id="ARBA00022967"/>
    </source>
</evidence>
<dbReference type="RefSeq" id="WP_179268008.1">
    <property type="nucleotide sequence ID" value="NZ_CP058579.1"/>
</dbReference>
<dbReference type="InterPro" id="IPR017871">
    <property type="entry name" value="ABC_transporter-like_CS"/>
</dbReference>
<dbReference type="NCBIfam" id="TIGR01727">
    <property type="entry name" value="oligo_HPY"/>
    <property type="match status" value="1"/>
</dbReference>
<dbReference type="EC" id="7.2.2.11" evidence="10"/>
<keyword evidence="5 14" id="KW-0067">ATP-binding</keyword>
<comment type="subunit">
    <text evidence="9">The complex is composed of two ATP-binding proteins (NikD and NikE), two transmembrane proteins (NikB and NikC) and a solute-binding protein (NikA).</text>
</comment>
<dbReference type="GO" id="GO:0005524">
    <property type="term" value="F:ATP binding"/>
    <property type="evidence" value="ECO:0007669"/>
    <property type="project" value="UniProtKB-KW"/>
</dbReference>
<sequence length="352" mass="37039">MTGPLLSVGDLRVTFHADEGDVRAVDGVSFDVNRGEVVCLVGESGSGKTVTAEAITRLLPVPPAELEGEVRFDGQDLTTLPEATMREIRGARIAHVFQNPQGALNPVYTVGWQLVEAIRLHRDVPAAAARERAVDLLATVGIPDPVARFADYPHEFSGGQKQRVAIAMALASDPDLLVADEPTTALDATVQQQILRLLEDLRTATGLAVLLVTHDLGVVAEIGDEVVVLYAGKVMEHAPVEALFDAPAHPYTRALLACLPGTGRATTEGIPGSLPDPTDPPAGCRFHPRCPYAVEECRAGEQPPLYDRGPGHDVSCVHYGPDGDPAVVLGDAVAAAIRPEAGGDRTSGGESS</sequence>
<dbReference type="GO" id="GO:0016887">
    <property type="term" value="F:ATP hydrolysis activity"/>
    <property type="evidence" value="ECO:0007669"/>
    <property type="project" value="InterPro"/>
</dbReference>
<dbReference type="InterPro" id="IPR050388">
    <property type="entry name" value="ABC_Ni/Peptide_Import"/>
</dbReference>
<reference evidence="14 15" key="1">
    <citation type="submission" date="2020-06" db="EMBL/GenBank/DDBJ databases">
        <title>NJ-3-1, isolated from saline soil.</title>
        <authorList>
            <person name="Cui H.L."/>
            <person name="Shi X."/>
        </authorList>
    </citation>
    <scope>NUCLEOTIDE SEQUENCE [LARGE SCALE GENOMIC DNA]</scope>
    <source>
        <strain evidence="14 15">NJ-3-1</strain>
    </source>
</reference>
<evidence type="ECO:0000256" key="9">
    <source>
        <dbReference type="ARBA" id="ARBA00038669"/>
    </source>
</evidence>
<dbReference type="KEGG" id="halu:HUG12_06610"/>
<evidence type="ECO:0000256" key="11">
    <source>
        <dbReference type="ARBA" id="ARBA00044143"/>
    </source>
</evidence>
<comment type="catalytic activity">
    <reaction evidence="12">
        <text>Ni(2+)(out) + ATP + H2O = Ni(2+)(in) + ADP + phosphate + H(+)</text>
        <dbReference type="Rhea" id="RHEA:15557"/>
        <dbReference type="ChEBI" id="CHEBI:15377"/>
        <dbReference type="ChEBI" id="CHEBI:15378"/>
        <dbReference type="ChEBI" id="CHEBI:30616"/>
        <dbReference type="ChEBI" id="CHEBI:43474"/>
        <dbReference type="ChEBI" id="CHEBI:49786"/>
        <dbReference type="ChEBI" id="CHEBI:456216"/>
        <dbReference type="EC" id="7.2.2.11"/>
    </reaction>
    <physiologicalReaction direction="left-to-right" evidence="12">
        <dbReference type="Rhea" id="RHEA:15558"/>
    </physiologicalReaction>
</comment>
<dbReference type="GO" id="GO:0005886">
    <property type="term" value="C:plasma membrane"/>
    <property type="evidence" value="ECO:0007669"/>
    <property type="project" value="UniProtKB-SubCell"/>
</dbReference>
<evidence type="ECO:0000256" key="7">
    <source>
        <dbReference type="ARBA" id="ARBA00023065"/>
    </source>
</evidence>
<keyword evidence="2" id="KW-0813">Transport</keyword>
<dbReference type="SUPFAM" id="SSF52540">
    <property type="entry name" value="P-loop containing nucleoside triphosphate hydrolases"/>
    <property type="match status" value="1"/>
</dbReference>
<dbReference type="OrthoDB" id="18209at2157"/>
<evidence type="ECO:0000256" key="3">
    <source>
        <dbReference type="ARBA" id="ARBA00022475"/>
    </source>
</evidence>
<dbReference type="PANTHER" id="PTHR43297">
    <property type="entry name" value="OLIGOPEPTIDE TRANSPORT ATP-BINDING PROTEIN APPD"/>
    <property type="match status" value="1"/>
</dbReference>
<keyword evidence="7" id="KW-0406">Ion transport</keyword>
<evidence type="ECO:0000256" key="5">
    <source>
        <dbReference type="ARBA" id="ARBA00022840"/>
    </source>
</evidence>
<dbReference type="FunFam" id="3.40.50.300:FF:000016">
    <property type="entry name" value="Oligopeptide ABC transporter ATP-binding component"/>
    <property type="match status" value="1"/>
</dbReference>
<dbReference type="CDD" id="cd03257">
    <property type="entry name" value="ABC_NikE_OppD_transporters"/>
    <property type="match status" value="1"/>
</dbReference>
<evidence type="ECO:0000256" key="12">
    <source>
        <dbReference type="ARBA" id="ARBA00048610"/>
    </source>
</evidence>
<dbReference type="SMART" id="SM00382">
    <property type="entry name" value="AAA"/>
    <property type="match status" value="1"/>
</dbReference>
<keyword evidence="6" id="KW-1278">Translocase</keyword>
<dbReference type="PANTHER" id="PTHR43297:SF13">
    <property type="entry name" value="NICKEL ABC TRANSPORTER, ATP-BINDING PROTEIN"/>
    <property type="match status" value="1"/>
</dbReference>
<name>A0A7D5QFG8_9EURY</name>
<evidence type="ECO:0000313" key="15">
    <source>
        <dbReference type="Proteomes" id="UP000509626"/>
    </source>
</evidence>
<keyword evidence="4" id="KW-0547">Nucleotide-binding</keyword>
<evidence type="ECO:0000256" key="2">
    <source>
        <dbReference type="ARBA" id="ARBA00022448"/>
    </source>
</evidence>
<organism evidence="14 15">
    <name type="scientific">Halorarum salinum</name>
    <dbReference type="NCBI Taxonomy" id="2743089"/>
    <lineage>
        <taxon>Archaea</taxon>
        <taxon>Methanobacteriati</taxon>
        <taxon>Methanobacteriota</taxon>
        <taxon>Stenosarchaea group</taxon>
        <taxon>Halobacteria</taxon>
        <taxon>Halobacteriales</taxon>
        <taxon>Haloferacaceae</taxon>
        <taxon>Halorarum</taxon>
    </lineage>
</organism>
<evidence type="ECO:0000256" key="1">
    <source>
        <dbReference type="ARBA" id="ARBA00004202"/>
    </source>
</evidence>
<evidence type="ECO:0000259" key="13">
    <source>
        <dbReference type="PROSITE" id="PS50893"/>
    </source>
</evidence>
<keyword evidence="8" id="KW-0472">Membrane</keyword>
<evidence type="ECO:0000313" key="14">
    <source>
        <dbReference type="EMBL" id="QLG61423.1"/>
    </source>
</evidence>
<dbReference type="Pfam" id="PF08352">
    <property type="entry name" value="oligo_HPY"/>
    <property type="match status" value="1"/>
</dbReference>
<dbReference type="GeneID" id="56037115"/>
<comment type="subcellular location">
    <subcellularLocation>
        <location evidence="1">Cell membrane</location>
        <topology evidence="1">Peripheral membrane protein</topology>
    </subcellularLocation>
</comment>
<evidence type="ECO:0000256" key="10">
    <source>
        <dbReference type="ARBA" id="ARBA00039098"/>
    </source>
</evidence>
<proteinExistence type="predicted"/>
<dbReference type="PROSITE" id="PS50893">
    <property type="entry name" value="ABC_TRANSPORTER_2"/>
    <property type="match status" value="1"/>
</dbReference>
<dbReference type="AlphaFoldDB" id="A0A7D5QFG8"/>
<dbReference type="InterPro" id="IPR003439">
    <property type="entry name" value="ABC_transporter-like_ATP-bd"/>
</dbReference>
<dbReference type="InterPro" id="IPR027417">
    <property type="entry name" value="P-loop_NTPase"/>
</dbReference>
<gene>
    <name evidence="14" type="ORF">HUG12_06610</name>
</gene>
<keyword evidence="3" id="KW-1003">Cell membrane</keyword>
<evidence type="ECO:0000256" key="8">
    <source>
        <dbReference type="ARBA" id="ARBA00023136"/>
    </source>
</evidence>
<evidence type="ECO:0000256" key="4">
    <source>
        <dbReference type="ARBA" id="ARBA00022741"/>
    </source>
</evidence>
<dbReference type="Gene3D" id="3.40.50.300">
    <property type="entry name" value="P-loop containing nucleotide triphosphate hydrolases"/>
    <property type="match status" value="1"/>
</dbReference>
<keyword evidence="15" id="KW-1185">Reference proteome</keyword>
<dbReference type="GO" id="GO:0015413">
    <property type="term" value="F:ABC-type nickel transporter activity"/>
    <property type="evidence" value="ECO:0007669"/>
    <property type="project" value="UniProtKB-EC"/>
</dbReference>
<dbReference type="GO" id="GO:0015833">
    <property type="term" value="P:peptide transport"/>
    <property type="evidence" value="ECO:0007669"/>
    <property type="project" value="InterPro"/>
</dbReference>
<protein>
    <recommendedName>
        <fullName evidence="11">Nickel import system ATP-binding protein NikD</fullName>
        <ecNumber evidence="10">7.2.2.11</ecNumber>
    </recommendedName>
</protein>
<dbReference type="EMBL" id="CP058579">
    <property type="protein sequence ID" value="QLG61423.1"/>
    <property type="molecule type" value="Genomic_DNA"/>
</dbReference>
<feature type="domain" description="ABC transporter" evidence="13">
    <location>
        <begin position="6"/>
        <end position="256"/>
    </location>
</feature>
<dbReference type="InterPro" id="IPR003593">
    <property type="entry name" value="AAA+_ATPase"/>
</dbReference>